<name>G0GFJ8_WINT7</name>
<evidence type="ECO:0000256" key="7">
    <source>
        <dbReference type="SAM" id="Phobius"/>
    </source>
</evidence>
<reference evidence="9 10" key="1">
    <citation type="submission" date="2011-06" db="EMBL/GenBank/DDBJ databases">
        <title>The complete genome of Spirochaeta thermophila DSM 6578.</title>
        <authorList>
            <consortium name="US DOE Joint Genome Institute (JGI-PGF)"/>
            <person name="Lucas S."/>
            <person name="Lapidus A."/>
            <person name="Bruce D."/>
            <person name="Goodwin L."/>
            <person name="Pitluck S."/>
            <person name="Peters L."/>
            <person name="Kyrpides N."/>
            <person name="Mavromatis K."/>
            <person name="Ivanova N."/>
            <person name="Mikailova N."/>
            <person name="Pagani I."/>
            <person name="Chertkov O."/>
            <person name="Detter J.C."/>
            <person name="Tapia R."/>
            <person name="Han C."/>
            <person name="Land M."/>
            <person name="Hauser L."/>
            <person name="Markowitz V."/>
            <person name="Cheng J.-F."/>
            <person name="Hugenholtz P."/>
            <person name="Woyke T."/>
            <person name="Wu D."/>
            <person name="Spring S."/>
            <person name="Merkhoffer B."/>
            <person name="Schneider S."/>
            <person name="Klenk H.-P."/>
            <person name="Eisen J.A."/>
        </authorList>
    </citation>
    <scope>NUCLEOTIDE SEQUENCE [LARGE SCALE GENOMIC DNA]</scope>
    <source>
        <strain evidence="10">ATCC 700085 / DSM 6578 / Z-1203</strain>
    </source>
</reference>
<dbReference type="Pfam" id="PF06808">
    <property type="entry name" value="DctM"/>
    <property type="match status" value="1"/>
</dbReference>
<evidence type="ECO:0000256" key="6">
    <source>
        <dbReference type="ARBA" id="ARBA00023136"/>
    </source>
</evidence>
<evidence type="ECO:0000259" key="8">
    <source>
        <dbReference type="Pfam" id="PF06808"/>
    </source>
</evidence>
<dbReference type="InterPro" id="IPR010656">
    <property type="entry name" value="DctM"/>
</dbReference>
<feature type="transmembrane region" description="Helical" evidence="7">
    <location>
        <begin position="132"/>
        <end position="157"/>
    </location>
</feature>
<accession>G0GFJ8</accession>
<keyword evidence="5 7" id="KW-1133">Transmembrane helix</keyword>
<dbReference type="AlphaFoldDB" id="G0GFJ8"/>
<feature type="transmembrane region" description="Helical" evidence="7">
    <location>
        <begin position="52"/>
        <end position="71"/>
    </location>
</feature>
<dbReference type="OrthoDB" id="370245at2"/>
<feature type="transmembrane region" description="Helical" evidence="7">
    <location>
        <begin position="217"/>
        <end position="234"/>
    </location>
</feature>
<dbReference type="GO" id="GO:0022857">
    <property type="term" value="F:transmembrane transporter activity"/>
    <property type="evidence" value="ECO:0007669"/>
    <property type="project" value="TreeGrafter"/>
</dbReference>
<feature type="transmembrane region" description="Helical" evidence="7">
    <location>
        <begin position="397"/>
        <end position="420"/>
    </location>
</feature>
<dbReference type="RefSeq" id="WP_014625711.1">
    <property type="nucleotide sequence ID" value="NC_017583.1"/>
</dbReference>
<keyword evidence="3" id="KW-0997">Cell inner membrane</keyword>
<organism evidence="9 10">
    <name type="scientific">Winmispira thermophila (strain ATCC 700085 / DSM 6578 / Z-1203)</name>
    <name type="common">Spirochaeta thermophila</name>
    <dbReference type="NCBI Taxonomy" id="869211"/>
    <lineage>
        <taxon>Bacteria</taxon>
        <taxon>Pseudomonadati</taxon>
        <taxon>Spirochaetota</taxon>
        <taxon>Spirochaetia</taxon>
        <taxon>Winmispirales</taxon>
        <taxon>Winmispiraceae</taxon>
        <taxon>Winmispira</taxon>
    </lineage>
</organism>
<evidence type="ECO:0000256" key="1">
    <source>
        <dbReference type="ARBA" id="ARBA00004429"/>
    </source>
</evidence>
<feature type="transmembrane region" description="Helical" evidence="7">
    <location>
        <begin position="277"/>
        <end position="295"/>
    </location>
</feature>
<evidence type="ECO:0000256" key="3">
    <source>
        <dbReference type="ARBA" id="ARBA00022519"/>
    </source>
</evidence>
<feature type="domain" description="TRAP C4-dicarboxylate transport system permease DctM subunit" evidence="8">
    <location>
        <begin position="6"/>
        <end position="416"/>
    </location>
</feature>
<dbReference type="PANTHER" id="PTHR33362">
    <property type="entry name" value="SIALIC ACID TRAP TRANSPORTER PERMEASE PROTEIN SIAT-RELATED"/>
    <property type="match status" value="1"/>
</dbReference>
<keyword evidence="2" id="KW-1003">Cell membrane</keyword>
<keyword evidence="4 7" id="KW-0812">Transmembrane</keyword>
<protein>
    <submittedName>
        <fullName evidence="9">TRAP dicarboxylate transporter, DctM subunit</fullName>
    </submittedName>
</protein>
<evidence type="ECO:0000313" key="10">
    <source>
        <dbReference type="Proteomes" id="UP000007254"/>
    </source>
</evidence>
<evidence type="ECO:0000256" key="2">
    <source>
        <dbReference type="ARBA" id="ARBA00022475"/>
    </source>
</evidence>
<dbReference type="STRING" id="869211.Spith_2142"/>
<dbReference type="NCBIfam" id="TIGR00786">
    <property type="entry name" value="dctM"/>
    <property type="match status" value="1"/>
</dbReference>
<dbReference type="PANTHER" id="PTHR33362:SF4">
    <property type="entry name" value="2,3-DIKETO-L-GULONATE TRAP TRANSPORTER LARGE PERMEASE PROTEIN YIAN"/>
    <property type="match status" value="1"/>
</dbReference>
<keyword evidence="6 7" id="KW-0472">Membrane</keyword>
<feature type="transmembrane region" description="Helical" evidence="7">
    <location>
        <begin position="357"/>
        <end position="385"/>
    </location>
</feature>
<dbReference type="PIRSF" id="PIRSF006066">
    <property type="entry name" value="HI0050"/>
    <property type="match status" value="1"/>
</dbReference>
<dbReference type="KEGG" id="stq:Spith_2142"/>
<evidence type="ECO:0000256" key="4">
    <source>
        <dbReference type="ARBA" id="ARBA00022692"/>
    </source>
</evidence>
<dbReference type="InterPro" id="IPR004681">
    <property type="entry name" value="TRAP_DctM"/>
</dbReference>
<feature type="transmembrane region" description="Helical" evidence="7">
    <location>
        <begin position="301"/>
        <end position="326"/>
    </location>
</feature>
<keyword evidence="10" id="KW-1185">Reference proteome</keyword>
<proteinExistence type="predicted"/>
<evidence type="ECO:0000313" key="9">
    <source>
        <dbReference type="EMBL" id="AEJ62397.1"/>
    </source>
</evidence>
<dbReference type="EMBL" id="CP002903">
    <property type="protein sequence ID" value="AEJ62397.1"/>
    <property type="molecule type" value="Genomic_DNA"/>
</dbReference>
<dbReference type="Proteomes" id="UP000007254">
    <property type="component" value="Chromosome"/>
</dbReference>
<evidence type="ECO:0000256" key="5">
    <source>
        <dbReference type="ARBA" id="ARBA00022989"/>
    </source>
</evidence>
<dbReference type="GO" id="GO:0005886">
    <property type="term" value="C:plasma membrane"/>
    <property type="evidence" value="ECO:0007669"/>
    <property type="project" value="UniProtKB-SubCell"/>
</dbReference>
<feature type="transmembrane region" description="Helical" evidence="7">
    <location>
        <begin position="169"/>
        <end position="191"/>
    </location>
</feature>
<feature type="transmembrane region" description="Helical" evidence="7">
    <location>
        <begin position="333"/>
        <end position="351"/>
    </location>
</feature>
<feature type="transmembrane region" description="Helical" evidence="7">
    <location>
        <begin position="6"/>
        <end position="31"/>
    </location>
</feature>
<dbReference type="HOGENOM" id="CLU_019824_4_1_12"/>
<sequence>MIVVGIVFLILLLLGVPLAFSIGVAGILFFIGNPDLPLTVPITKMMSSTQSFPLLAVPFFVLAGNLMNVSGITDRLMRYASVLAGHLRGGLAHVSIVLSTLMGGISGAAASDAAMEARILGPTMLEKGYAKGYSAAVIGLSSLIVATIPPGIGLILFGYIGEVSIGRLFAAGIVPGILMALFMMVTASIVARRRGYQPERPHPPSFGEVVRSTWENIYALIFPLLLIVGIRFGIFTPSEAGAFAVVYAFLVGRFVYKELSWPKFLEALRQTAIDTGVIMLIIMCAGILGYVITVTRIPQSIALFLTGVTSQPTLLLLIVLGFLLVAGMFMEPTVNTLLLTPIFLPIMKSVGVDPVHFGILMMTMVTLGSMTPPVGVVLYTVCAILDVPTEDYIKDSIPFVVAVILELLLLTFFPSIVLFLPNLIFGQ</sequence>
<comment type="subcellular location">
    <subcellularLocation>
        <location evidence="1">Cell inner membrane</location>
        <topology evidence="1">Multi-pass membrane protein</topology>
    </subcellularLocation>
</comment>
<gene>
    <name evidence="9" type="ordered locus">Spith_2142</name>
</gene>